<evidence type="ECO:0000313" key="3">
    <source>
        <dbReference type="EMBL" id="APS00807.1"/>
    </source>
</evidence>
<feature type="region of interest" description="Disordered" evidence="1">
    <location>
        <begin position="45"/>
        <end position="68"/>
    </location>
</feature>
<dbReference type="AlphaFoldDB" id="A0A1L6MZH7"/>
<evidence type="ECO:0000313" key="4">
    <source>
        <dbReference type="Proteomes" id="UP000185544"/>
    </source>
</evidence>
<reference evidence="3 4" key="1">
    <citation type="submission" date="2016-08" db="EMBL/GenBank/DDBJ databases">
        <title>Identification and validation of antigenic proteins from Pajaroellobacter abortibovis using de-novo genome sequence assembly and reverse vaccinology.</title>
        <authorList>
            <person name="Welly B.T."/>
            <person name="Miller M.R."/>
            <person name="Stott J.L."/>
            <person name="Blanchard M.T."/>
            <person name="Islas-Trejo A.D."/>
            <person name="O'Rourke S.M."/>
            <person name="Young A.E."/>
            <person name="Medrano J.F."/>
            <person name="Van Eenennaam A.L."/>
        </authorList>
    </citation>
    <scope>NUCLEOTIDE SEQUENCE [LARGE SCALE GENOMIC DNA]</scope>
    <source>
        <strain evidence="3 4">BTF92-0548A/99-0131</strain>
    </source>
</reference>
<keyword evidence="4" id="KW-1185">Reference proteome</keyword>
<dbReference type="KEGG" id="pabo:BCY86_09045"/>
<feature type="transmembrane region" description="Helical" evidence="2">
    <location>
        <begin position="12"/>
        <end position="34"/>
    </location>
</feature>
<sequence length="423" mass="47979">MTNYPFSHKLIHFIINGFCGWLGIFFFLLLHNAYPDISLSPSSLPPGHPPVQKEGGSPPPLDHLFRGSPDTIREEESLPSGSIVFEIKDVENKSVSQAPVMLHVLSFHNTKKEKYDSLSSQTDMHGECRFDNLRPQSKTFYQISTTKGEATFSSVPFFLKEKGLRGTLHIYPVTSEIERTLLVTQAFFSIELKEDHIEVEEVFSLYNFGRNAWLASNVLLPLPPNFQALLPEEEVEKPKASIIKGEGIRIDGTFGPGKHQIAFQWRTVYSLKEKITLRLLPHLSFLRIVVPAPYRVDFKTDELPSAEHFKDSSGKQLLIVEHQFQKDAPLSHFTFQFIPPAGENLLKLITVNASVIIVGSGFFTGIKNKRKKKKEKRELILTALQKITQDRIDGEIDQAAFKEERDLLIDALARTFHNKNQSV</sequence>
<protein>
    <submittedName>
        <fullName evidence="3">Uncharacterized protein</fullName>
    </submittedName>
</protein>
<dbReference type="EMBL" id="CP016908">
    <property type="protein sequence ID" value="APS00807.1"/>
    <property type="molecule type" value="Genomic_DNA"/>
</dbReference>
<organism evidence="3 4">
    <name type="scientific">Pajaroellobacter abortibovis</name>
    <dbReference type="NCBI Taxonomy" id="1882918"/>
    <lineage>
        <taxon>Bacteria</taxon>
        <taxon>Pseudomonadati</taxon>
        <taxon>Myxococcota</taxon>
        <taxon>Polyangia</taxon>
        <taxon>Polyangiales</taxon>
        <taxon>Polyangiaceae</taxon>
    </lineage>
</organism>
<feature type="transmembrane region" description="Helical" evidence="2">
    <location>
        <begin position="345"/>
        <end position="366"/>
    </location>
</feature>
<dbReference type="RefSeq" id="WP_075277478.1">
    <property type="nucleotide sequence ID" value="NZ_CP016908.1"/>
</dbReference>
<accession>A0A1L6MZH7</accession>
<name>A0A1L6MZH7_9BACT</name>
<evidence type="ECO:0000256" key="1">
    <source>
        <dbReference type="SAM" id="MobiDB-lite"/>
    </source>
</evidence>
<gene>
    <name evidence="3" type="ORF">BCY86_09045</name>
</gene>
<keyword evidence="2" id="KW-0812">Transmembrane</keyword>
<evidence type="ECO:0000256" key="2">
    <source>
        <dbReference type="SAM" id="Phobius"/>
    </source>
</evidence>
<dbReference type="Proteomes" id="UP000185544">
    <property type="component" value="Chromosome"/>
</dbReference>
<keyword evidence="2" id="KW-0472">Membrane</keyword>
<dbReference type="STRING" id="1882918.BCY86_09045"/>
<dbReference type="OrthoDB" id="5505551at2"/>
<keyword evidence="2" id="KW-1133">Transmembrane helix</keyword>
<proteinExistence type="predicted"/>